<keyword evidence="5" id="KW-1185">Reference proteome</keyword>
<accession>A0A7W7VKF2</accession>
<dbReference type="InterPro" id="IPR001789">
    <property type="entry name" value="Sig_transdc_resp-reg_receiver"/>
</dbReference>
<dbReference type="InterPro" id="IPR011006">
    <property type="entry name" value="CheY-like_superfamily"/>
</dbReference>
<dbReference type="PANTHER" id="PTHR44520">
    <property type="entry name" value="RESPONSE REGULATOR RCP1-RELATED"/>
    <property type="match status" value="1"/>
</dbReference>
<reference evidence="4 5" key="1">
    <citation type="submission" date="2020-08" db="EMBL/GenBank/DDBJ databases">
        <title>Genomic Encyclopedia of Type Strains, Phase III (KMG-III): the genomes of soil and plant-associated and newly described type strains.</title>
        <authorList>
            <person name="Whitman W."/>
        </authorList>
    </citation>
    <scope>NUCLEOTIDE SEQUENCE [LARGE SCALE GENOMIC DNA]</scope>
    <source>
        <strain evidence="4 5">CECT 8840</strain>
    </source>
</reference>
<evidence type="ECO:0000256" key="1">
    <source>
        <dbReference type="PROSITE-ProRule" id="PRU00169"/>
    </source>
</evidence>
<feature type="region of interest" description="Disordered" evidence="2">
    <location>
        <begin position="110"/>
        <end position="129"/>
    </location>
</feature>
<name>A0A7W7VKF2_9ACTN</name>
<dbReference type="SUPFAM" id="SSF52172">
    <property type="entry name" value="CheY-like"/>
    <property type="match status" value="1"/>
</dbReference>
<evidence type="ECO:0000256" key="2">
    <source>
        <dbReference type="SAM" id="MobiDB-lite"/>
    </source>
</evidence>
<evidence type="ECO:0000259" key="3">
    <source>
        <dbReference type="PROSITE" id="PS50110"/>
    </source>
</evidence>
<dbReference type="EMBL" id="JACHJP010000001">
    <property type="protein sequence ID" value="MBB4913621.1"/>
    <property type="molecule type" value="Genomic_DNA"/>
</dbReference>
<gene>
    <name evidence="4" type="ORF">FHS44_000693</name>
</gene>
<dbReference type="Proteomes" id="UP000552644">
    <property type="component" value="Unassembled WGS sequence"/>
</dbReference>
<dbReference type="Gene3D" id="3.40.50.2300">
    <property type="match status" value="1"/>
</dbReference>
<comment type="caution">
    <text evidence="4">The sequence shown here is derived from an EMBL/GenBank/DDBJ whole genome shotgun (WGS) entry which is preliminary data.</text>
</comment>
<dbReference type="RefSeq" id="WP_184712375.1">
    <property type="nucleotide sequence ID" value="NZ_JACHJP010000001.1"/>
</dbReference>
<evidence type="ECO:0000313" key="5">
    <source>
        <dbReference type="Proteomes" id="UP000552644"/>
    </source>
</evidence>
<sequence length="269" mass="29483">MARNDFVTSLTEQQLDELAETAIAGLTDDLVARVFSALPTGSDHLAGPHPAPPLNRLRILAHLNRAIERRARSEAAHAAQAGAGYPQLGEAWYITRQGARRRWPGLVFTAQPSTRPLPGGHDRNSGVNNDPRTYDVLLVEDDEADAMLIEAALHEHGMARDIHHVHDGLAALQHLRDPGSPRPDLIVLDLNMPRMNGRELLAVLKGDEQLLSIPIVVLTTSSAPDDIKAAYHQHANAYVTKPINLDDFVQAVHSIDTFFLDTAVPPRRP</sequence>
<protein>
    <submittedName>
        <fullName evidence="4">CheY-like chemotaxis protein</fullName>
    </submittedName>
</protein>
<dbReference type="PROSITE" id="PS50110">
    <property type="entry name" value="RESPONSE_REGULATORY"/>
    <property type="match status" value="1"/>
</dbReference>
<dbReference type="PANTHER" id="PTHR44520:SF2">
    <property type="entry name" value="RESPONSE REGULATOR RCP1"/>
    <property type="match status" value="1"/>
</dbReference>
<proteinExistence type="predicted"/>
<dbReference type="SMART" id="SM00448">
    <property type="entry name" value="REC"/>
    <property type="match status" value="1"/>
</dbReference>
<organism evidence="4 5">
    <name type="scientific">Streptosporangium saharense</name>
    <dbReference type="NCBI Taxonomy" id="1706840"/>
    <lineage>
        <taxon>Bacteria</taxon>
        <taxon>Bacillati</taxon>
        <taxon>Actinomycetota</taxon>
        <taxon>Actinomycetes</taxon>
        <taxon>Streptosporangiales</taxon>
        <taxon>Streptosporangiaceae</taxon>
        <taxon>Streptosporangium</taxon>
    </lineage>
</organism>
<dbReference type="Pfam" id="PF00072">
    <property type="entry name" value="Response_reg"/>
    <property type="match status" value="1"/>
</dbReference>
<dbReference type="InterPro" id="IPR052893">
    <property type="entry name" value="TCS_response_regulator"/>
</dbReference>
<feature type="modified residue" description="4-aspartylphosphate" evidence="1">
    <location>
        <position position="189"/>
    </location>
</feature>
<dbReference type="AlphaFoldDB" id="A0A7W7VKF2"/>
<keyword evidence="1" id="KW-0597">Phosphoprotein</keyword>
<evidence type="ECO:0000313" key="4">
    <source>
        <dbReference type="EMBL" id="MBB4913621.1"/>
    </source>
</evidence>
<dbReference type="CDD" id="cd17557">
    <property type="entry name" value="REC_Rcp-like"/>
    <property type="match status" value="1"/>
</dbReference>
<feature type="domain" description="Response regulatory" evidence="3">
    <location>
        <begin position="135"/>
        <end position="256"/>
    </location>
</feature>
<dbReference type="GO" id="GO:0000160">
    <property type="term" value="P:phosphorelay signal transduction system"/>
    <property type="evidence" value="ECO:0007669"/>
    <property type="project" value="InterPro"/>
</dbReference>